<keyword evidence="2" id="KW-1185">Reference proteome</keyword>
<dbReference type="AlphaFoldDB" id="A0A0C2NB70"/>
<protein>
    <submittedName>
        <fullName evidence="1">Uncharacterized protein</fullName>
    </submittedName>
</protein>
<reference evidence="1 2" key="1">
    <citation type="journal article" date="2014" name="Genome Biol. Evol.">
        <title>The genome of the myxosporean Thelohanellus kitauei shows adaptations to nutrient acquisition within its fish host.</title>
        <authorList>
            <person name="Yang Y."/>
            <person name="Xiong J."/>
            <person name="Zhou Z."/>
            <person name="Huo F."/>
            <person name="Miao W."/>
            <person name="Ran C."/>
            <person name="Liu Y."/>
            <person name="Zhang J."/>
            <person name="Feng J."/>
            <person name="Wang M."/>
            <person name="Wang M."/>
            <person name="Wang L."/>
            <person name="Yao B."/>
        </authorList>
    </citation>
    <scope>NUCLEOTIDE SEQUENCE [LARGE SCALE GENOMIC DNA]</scope>
    <source>
        <strain evidence="1">Wuqing</strain>
    </source>
</reference>
<proteinExistence type="predicted"/>
<organism evidence="1 2">
    <name type="scientific">Thelohanellus kitauei</name>
    <name type="common">Myxosporean</name>
    <dbReference type="NCBI Taxonomy" id="669202"/>
    <lineage>
        <taxon>Eukaryota</taxon>
        <taxon>Metazoa</taxon>
        <taxon>Cnidaria</taxon>
        <taxon>Myxozoa</taxon>
        <taxon>Myxosporea</taxon>
        <taxon>Bivalvulida</taxon>
        <taxon>Platysporina</taxon>
        <taxon>Myxobolidae</taxon>
        <taxon>Thelohanellus</taxon>
    </lineage>
</organism>
<evidence type="ECO:0000313" key="2">
    <source>
        <dbReference type="Proteomes" id="UP000031668"/>
    </source>
</evidence>
<name>A0A0C2NB70_THEKT</name>
<sequence>MTLGRSNHNRRGFLNQFMYHPSAEFCVVVFERLGRFAFSTPPPAFVNALRSLMHLNNSYFSALFDYLMLATRDLSNSRPAHGLCGTPPSSPCGNLWLVLFEVLVRRETLQVDETLAVNYKPTCLMTLRAISEKKEPHDLLLRSSVYKSPDDIEATTYLKSTARPLAQLNATQGLVQTSAASGFMCKDRHYRVLRAESPGTEGSTSSSAVKPD</sequence>
<gene>
    <name evidence="1" type="ORF">RF11_09171</name>
</gene>
<dbReference type="Proteomes" id="UP000031668">
    <property type="component" value="Unassembled WGS sequence"/>
</dbReference>
<evidence type="ECO:0000313" key="1">
    <source>
        <dbReference type="EMBL" id="KII71152.1"/>
    </source>
</evidence>
<dbReference type="EMBL" id="JWZT01001836">
    <property type="protein sequence ID" value="KII71152.1"/>
    <property type="molecule type" value="Genomic_DNA"/>
</dbReference>
<comment type="caution">
    <text evidence="1">The sequence shown here is derived from an EMBL/GenBank/DDBJ whole genome shotgun (WGS) entry which is preliminary data.</text>
</comment>
<accession>A0A0C2NB70</accession>